<protein>
    <recommendedName>
        <fullName evidence="3">protein disulfide-isomerase</fullName>
        <ecNumber evidence="3">5.3.4.1</ecNumber>
    </recommendedName>
</protein>
<dbReference type="InterPro" id="IPR036249">
    <property type="entry name" value="Thioredoxin-like_sf"/>
</dbReference>
<feature type="chain" id="PRO_5043971354" description="protein disulfide-isomerase" evidence="7">
    <location>
        <begin position="30"/>
        <end position="302"/>
    </location>
</feature>
<evidence type="ECO:0000259" key="8">
    <source>
        <dbReference type="PROSITE" id="PS51352"/>
    </source>
</evidence>
<evidence type="ECO:0000256" key="1">
    <source>
        <dbReference type="ARBA" id="ARBA00001182"/>
    </source>
</evidence>
<keyword evidence="5 9" id="KW-0413">Isomerase</keyword>
<keyword evidence="10" id="KW-1185">Reference proteome</keyword>
<evidence type="ECO:0000313" key="9">
    <source>
        <dbReference type="EMBL" id="WZN58728.1"/>
    </source>
</evidence>
<dbReference type="Gene3D" id="3.40.30.10">
    <property type="entry name" value="Glutaredoxin"/>
    <property type="match status" value="1"/>
</dbReference>
<dbReference type="InterPro" id="IPR036356">
    <property type="entry name" value="ERp29_C_sf"/>
</dbReference>
<gene>
    <name evidence="9" type="ORF">HKI87_01g02520</name>
</gene>
<organism evidence="9 10">
    <name type="scientific">Chloropicon roscoffensis</name>
    <dbReference type="NCBI Taxonomy" id="1461544"/>
    <lineage>
        <taxon>Eukaryota</taxon>
        <taxon>Viridiplantae</taxon>
        <taxon>Chlorophyta</taxon>
        <taxon>Chloropicophyceae</taxon>
        <taxon>Chloropicales</taxon>
        <taxon>Chloropicaceae</taxon>
        <taxon>Chloropicon</taxon>
    </lineage>
</organism>
<evidence type="ECO:0000256" key="6">
    <source>
        <dbReference type="ARBA" id="ARBA00023284"/>
    </source>
</evidence>
<sequence length="302" mass="33851">MRRCGKVARAVLCVCLVALLASSKAYVRAQGEDDYEGAEGEDFFDGSENEGDFMDVGDPYGGYDEYGGDFMDGLGGGMGEEEEANPGDHIRGFLELDDLTFDKFVPSAGPALVEFYAPWCGHCRTLAQELSILGSVLGEHKRINLVKVNADEHRTLAERFNIEGFPTIKFVDADGSVEDVDGRSMEELAEFVWSKVGKTTFLPELEPHVRAFMEEEAESRRREVAERAEAAVEGLGAKEKEYGEVYLKVMKGILKKGDEYLEKERLRIYNMVENEVHSLTEDRIKQFANKIEILEVFAKMEL</sequence>
<comment type="similarity">
    <text evidence="2">Belongs to the protein disulfide isomerase family.</text>
</comment>
<evidence type="ECO:0000313" key="10">
    <source>
        <dbReference type="Proteomes" id="UP001472866"/>
    </source>
</evidence>
<dbReference type="AlphaFoldDB" id="A0AAX4NY16"/>
<accession>A0AAX4NY16</accession>
<dbReference type="InterPro" id="IPR013766">
    <property type="entry name" value="Thioredoxin_domain"/>
</dbReference>
<dbReference type="SUPFAM" id="SSF52833">
    <property type="entry name" value="Thioredoxin-like"/>
    <property type="match status" value="1"/>
</dbReference>
<dbReference type="PANTHER" id="PTHR45672:SF11">
    <property type="entry name" value="PROTEIN DISULFIDE-ISOMERASE C17H9.14C"/>
    <property type="match status" value="1"/>
</dbReference>
<name>A0AAX4NY16_9CHLO</name>
<dbReference type="GO" id="GO:0005783">
    <property type="term" value="C:endoplasmic reticulum"/>
    <property type="evidence" value="ECO:0007669"/>
    <property type="project" value="InterPro"/>
</dbReference>
<dbReference type="EMBL" id="CP151501">
    <property type="protein sequence ID" value="WZN58728.1"/>
    <property type="molecule type" value="Genomic_DNA"/>
</dbReference>
<dbReference type="InterPro" id="IPR051063">
    <property type="entry name" value="PDI"/>
</dbReference>
<keyword evidence="6" id="KW-0676">Redox-active center</keyword>
<dbReference type="GO" id="GO:0006457">
    <property type="term" value="P:protein folding"/>
    <property type="evidence" value="ECO:0007669"/>
    <property type="project" value="TreeGrafter"/>
</dbReference>
<dbReference type="Proteomes" id="UP001472866">
    <property type="component" value="Chromosome 01"/>
</dbReference>
<dbReference type="Pfam" id="PF00085">
    <property type="entry name" value="Thioredoxin"/>
    <property type="match status" value="1"/>
</dbReference>
<keyword evidence="7" id="KW-0732">Signal</keyword>
<evidence type="ECO:0000256" key="4">
    <source>
        <dbReference type="ARBA" id="ARBA00023157"/>
    </source>
</evidence>
<keyword evidence="4" id="KW-1015">Disulfide bond</keyword>
<dbReference type="Gene3D" id="1.20.1150.12">
    <property type="entry name" value="Endoplasmic reticulum resident protein 29, C-terminal domain"/>
    <property type="match status" value="1"/>
</dbReference>
<dbReference type="PANTHER" id="PTHR45672">
    <property type="entry name" value="PROTEIN DISULFIDE-ISOMERASE C17H9.14C-RELATED"/>
    <property type="match status" value="1"/>
</dbReference>
<proteinExistence type="inferred from homology"/>
<dbReference type="PRINTS" id="PR00421">
    <property type="entry name" value="THIOREDOXIN"/>
</dbReference>
<dbReference type="GO" id="GO:0003756">
    <property type="term" value="F:protein disulfide isomerase activity"/>
    <property type="evidence" value="ECO:0007669"/>
    <property type="project" value="UniProtKB-EC"/>
</dbReference>
<dbReference type="Pfam" id="PF07749">
    <property type="entry name" value="ERp29"/>
    <property type="match status" value="1"/>
</dbReference>
<evidence type="ECO:0000256" key="2">
    <source>
        <dbReference type="ARBA" id="ARBA00006347"/>
    </source>
</evidence>
<dbReference type="SUPFAM" id="SSF47933">
    <property type="entry name" value="ERP29 C domain-like"/>
    <property type="match status" value="1"/>
</dbReference>
<dbReference type="PROSITE" id="PS00194">
    <property type="entry name" value="THIOREDOXIN_1"/>
    <property type="match status" value="1"/>
</dbReference>
<feature type="domain" description="Thioredoxin" evidence="8">
    <location>
        <begin position="70"/>
        <end position="197"/>
    </location>
</feature>
<dbReference type="EC" id="5.3.4.1" evidence="3"/>
<dbReference type="InterPro" id="IPR017937">
    <property type="entry name" value="Thioredoxin_CS"/>
</dbReference>
<reference evidence="9 10" key="1">
    <citation type="submission" date="2024-03" db="EMBL/GenBank/DDBJ databases">
        <title>Complete genome sequence of the green alga Chloropicon roscoffensis RCC1871.</title>
        <authorList>
            <person name="Lemieux C."/>
            <person name="Pombert J.-F."/>
            <person name="Otis C."/>
            <person name="Turmel M."/>
        </authorList>
    </citation>
    <scope>NUCLEOTIDE SEQUENCE [LARGE SCALE GENOMIC DNA]</scope>
    <source>
        <strain evidence="9 10">RCC1871</strain>
    </source>
</reference>
<comment type="catalytic activity">
    <reaction evidence="1">
        <text>Catalyzes the rearrangement of -S-S- bonds in proteins.</text>
        <dbReference type="EC" id="5.3.4.1"/>
    </reaction>
</comment>
<evidence type="ECO:0000256" key="5">
    <source>
        <dbReference type="ARBA" id="ARBA00023235"/>
    </source>
</evidence>
<evidence type="ECO:0000256" key="3">
    <source>
        <dbReference type="ARBA" id="ARBA00012723"/>
    </source>
</evidence>
<evidence type="ECO:0000256" key="7">
    <source>
        <dbReference type="SAM" id="SignalP"/>
    </source>
</evidence>
<feature type="signal peptide" evidence="7">
    <location>
        <begin position="1"/>
        <end position="29"/>
    </location>
</feature>
<dbReference type="InterPro" id="IPR011679">
    <property type="entry name" value="ERp29_C"/>
</dbReference>
<dbReference type="PROSITE" id="PS51352">
    <property type="entry name" value="THIOREDOXIN_2"/>
    <property type="match status" value="1"/>
</dbReference>